<keyword evidence="3" id="KW-0804">Transcription</keyword>
<dbReference type="InterPro" id="IPR020449">
    <property type="entry name" value="Tscrpt_reg_AraC-type_HTH"/>
</dbReference>
<dbReference type="GO" id="GO:0000976">
    <property type="term" value="F:transcription cis-regulatory region binding"/>
    <property type="evidence" value="ECO:0007669"/>
    <property type="project" value="TreeGrafter"/>
</dbReference>
<dbReference type="PROSITE" id="PS01124">
    <property type="entry name" value="HTH_ARAC_FAMILY_2"/>
    <property type="match status" value="1"/>
</dbReference>
<dbReference type="PANTHER" id="PTHR47894">
    <property type="entry name" value="HTH-TYPE TRANSCRIPTIONAL REGULATOR GADX"/>
    <property type="match status" value="1"/>
</dbReference>
<dbReference type="Pfam" id="PF12833">
    <property type="entry name" value="HTH_18"/>
    <property type="match status" value="1"/>
</dbReference>
<accession>D0SIQ0</accession>
<dbReference type="AlphaFoldDB" id="D0SIQ0"/>
<evidence type="ECO:0000259" key="4">
    <source>
        <dbReference type="PROSITE" id="PS01124"/>
    </source>
</evidence>
<dbReference type="Proteomes" id="UP000018442">
    <property type="component" value="Unassembled WGS sequence"/>
</dbReference>
<dbReference type="PRINTS" id="PR00032">
    <property type="entry name" value="HTHARAC"/>
</dbReference>
<dbReference type="SUPFAM" id="SSF46689">
    <property type="entry name" value="Homeodomain-like"/>
    <property type="match status" value="1"/>
</dbReference>
<keyword evidence="1" id="KW-0805">Transcription regulation</keyword>
<dbReference type="Pfam" id="PF12625">
    <property type="entry name" value="Arabinose_bd"/>
    <property type="match status" value="1"/>
</dbReference>
<keyword evidence="2" id="KW-0238">DNA-binding</keyword>
<dbReference type="PANTHER" id="PTHR47894:SF1">
    <property type="entry name" value="HTH-TYPE TRANSCRIPTIONAL REGULATOR VQSM"/>
    <property type="match status" value="1"/>
</dbReference>
<evidence type="ECO:0000313" key="6">
    <source>
        <dbReference type="Proteomes" id="UP000018442"/>
    </source>
</evidence>
<dbReference type="InterPro" id="IPR009057">
    <property type="entry name" value="Homeodomain-like_sf"/>
</dbReference>
<dbReference type="HOGENOM" id="CLU_047522_3_0_6"/>
<evidence type="ECO:0000256" key="1">
    <source>
        <dbReference type="ARBA" id="ARBA00023015"/>
    </source>
</evidence>
<dbReference type="InterPro" id="IPR032687">
    <property type="entry name" value="AraC-type_N"/>
</dbReference>
<dbReference type="GO" id="GO:0005829">
    <property type="term" value="C:cytosol"/>
    <property type="evidence" value="ECO:0007669"/>
    <property type="project" value="TreeGrafter"/>
</dbReference>
<organism evidence="5 6">
    <name type="scientific">Acinetobacter junii SH205</name>
    <dbReference type="NCBI Taxonomy" id="575587"/>
    <lineage>
        <taxon>Bacteria</taxon>
        <taxon>Pseudomonadati</taxon>
        <taxon>Pseudomonadota</taxon>
        <taxon>Gammaproteobacteria</taxon>
        <taxon>Moraxellales</taxon>
        <taxon>Moraxellaceae</taxon>
        <taxon>Acinetobacter</taxon>
    </lineage>
</organism>
<evidence type="ECO:0000256" key="3">
    <source>
        <dbReference type="ARBA" id="ARBA00023163"/>
    </source>
</evidence>
<dbReference type="EMBL" id="GG705011">
    <property type="protein sequence ID" value="EEY93722.1"/>
    <property type="molecule type" value="Genomic_DNA"/>
</dbReference>
<gene>
    <name evidence="5" type="ORF">HMPREF0026_00998</name>
</gene>
<dbReference type="GO" id="GO:0003700">
    <property type="term" value="F:DNA-binding transcription factor activity"/>
    <property type="evidence" value="ECO:0007669"/>
    <property type="project" value="InterPro"/>
</dbReference>
<dbReference type="Gene3D" id="1.10.10.60">
    <property type="entry name" value="Homeodomain-like"/>
    <property type="match status" value="1"/>
</dbReference>
<feature type="domain" description="HTH araC/xylS-type" evidence="4">
    <location>
        <begin position="237"/>
        <end position="337"/>
    </location>
</feature>
<evidence type="ECO:0000256" key="2">
    <source>
        <dbReference type="ARBA" id="ARBA00023125"/>
    </source>
</evidence>
<dbReference type="SMART" id="SM00342">
    <property type="entry name" value="HTH_ARAC"/>
    <property type="match status" value="1"/>
</dbReference>
<dbReference type="InterPro" id="IPR018060">
    <property type="entry name" value="HTH_AraC"/>
</dbReference>
<name>D0SIQ0_ACIJU</name>
<reference evidence="6" key="1">
    <citation type="journal article" date="2012" name="PLoS ONE">
        <title>The success of Acinetobacter species; genetic, metabolic and virulence attributes.</title>
        <authorList>
            <person name="Peleg A.Y."/>
            <person name="de Breij A."/>
            <person name="Adams M.D."/>
            <person name="Cerqueira G.M."/>
            <person name="Mocali S."/>
            <person name="Galardini M."/>
            <person name="Nibbering P.H."/>
            <person name="Earl A.M."/>
            <person name="Ward D.V."/>
            <person name="Paterson D.L."/>
            <person name="Seifert H."/>
            <person name="Dijkshoorn L."/>
        </authorList>
    </citation>
    <scope>NUCLEOTIDE SEQUENCE [LARGE SCALE GENOMIC DNA]</scope>
    <source>
        <strain evidence="6">SH205</strain>
    </source>
</reference>
<sequence length="337" mass="38724">MINGVSMLISRLPGTYVNLLIETIEEWGISSEEVLAETHITFEDLQKKYWYVDSDVFIQLLEKSVRLTGNAAFPILMANKMKVSHYGNVGIAAMSSKNLEQALRVLEEFIGLYCSVFKLRLEIEGEKAFLYLTHMLGESESTNKFIAFLVASFANIISKLIKTESDIFFLKQKQLFIDNNFAYKFEQVTDTVCFDRELLNIHLETADEIVFKLAKKQCIRDTDKHIKSRQTKSIIRSQIIELIKISLIQKNIGQLNLSEVAKQLNMSSRTLQRYLEIEDITFKALIAEVKKQYAEAMLIKNELSIQEISESLAYADVSHFSRAFKNWTGVTPKAFRK</sequence>
<proteinExistence type="predicted"/>
<evidence type="ECO:0000313" key="5">
    <source>
        <dbReference type="EMBL" id="EEY93722.1"/>
    </source>
</evidence>
<protein>
    <submittedName>
        <fullName evidence="5">Transcriptional regulator, AraC family</fullName>
    </submittedName>
</protein>